<reference evidence="3 4" key="1">
    <citation type="submission" date="2019-03" db="EMBL/GenBank/DDBJ databases">
        <title>Genomic Encyclopedia of Type Strains, Phase IV (KMG-IV): sequencing the most valuable type-strain genomes for metagenomic binning, comparative biology and taxonomic classification.</title>
        <authorList>
            <person name="Goeker M."/>
        </authorList>
    </citation>
    <scope>NUCLEOTIDE SEQUENCE [LARGE SCALE GENOMIC DNA]</scope>
    <source>
        <strain evidence="3 4">DSM 15505</strain>
    </source>
</reference>
<accession>A0A4R7K0W9</accession>
<gene>
    <name evidence="3" type="ORF">DES49_0899</name>
</gene>
<keyword evidence="4" id="KW-1185">Reference proteome</keyword>
<dbReference type="AlphaFoldDB" id="A0A4R7K0W9"/>
<dbReference type="InterPro" id="IPR016088">
    <property type="entry name" value="Chalcone_isomerase_3-sand"/>
</dbReference>
<dbReference type="EMBL" id="SOAX01000002">
    <property type="protein sequence ID" value="TDT43089.1"/>
    <property type="molecule type" value="Genomic_DNA"/>
</dbReference>
<comment type="caution">
    <text evidence="3">The sequence shown here is derived from an EMBL/GenBank/DDBJ whole genome shotgun (WGS) entry which is preliminary data.</text>
</comment>
<feature type="domain" description="Chalcone isomerase" evidence="2">
    <location>
        <begin position="24"/>
        <end position="189"/>
    </location>
</feature>
<evidence type="ECO:0000259" key="2">
    <source>
        <dbReference type="Pfam" id="PF16036"/>
    </source>
</evidence>
<dbReference type="GO" id="GO:0016872">
    <property type="term" value="F:intramolecular lyase activity"/>
    <property type="evidence" value="ECO:0007669"/>
    <property type="project" value="InterPro"/>
</dbReference>
<keyword evidence="1" id="KW-0732">Signal</keyword>
<feature type="signal peptide" evidence="1">
    <location>
        <begin position="1"/>
        <end position="21"/>
    </location>
</feature>
<evidence type="ECO:0000256" key="1">
    <source>
        <dbReference type="SAM" id="SignalP"/>
    </source>
</evidence>
<keyword evidence="3" id="KW-0413">Isomerase</keyword>
<dbReference type="Gene3D" id="3.50.70.10">
    <property type="match status" value="1"/>
</dbReference>
<evidence type="ECO:0000313" key="3">
    <source>
        <dbReference type="EMBL" id="TDT43089.1"/>
    </source>
</evidence>
<dbReference type="InterPro" id="IPR016087">
    <property type="entry name" value="Chalcone_isomerase"/>
</dbReference>
<name>A0A4R7K0W9_9GAMM</name>
<dbReference type="Pfam" id="PF16036">
    <property type="entry name" value="Chalcone_3"/>
    <property type="match status" value="1"/>
</dbReference>
<protein>
    <submittedName>
        <fullName evidence="3">Chalcone isomerase-like protein</fullName>
    </submittedName>
</protein>
<feature type="chain" id="PRO_5020985994" evidence="1">
    <location>
        <begin position="22"/>
        <end position="191"/>
    </location>
</feature>
<organism evidence="3 4">
    <name type="scientific">Halospina denitrificans</name>
    <dbReference type="NCBI Taxonomy" id="332522"/>
    <lineage>
        <taxon>Bacteria</taxon>
        <taxon>Pseudomonadati</taxon>
        <taxon>Pseudomonadota</taxon>
        <taxon>Gammaproteobacteria</taxon>
        <taxon>Halospina</taxon>
    </lineage>
</organism>
<proteinExistence type="predicted"/>
<dbReference type="SUPFAM" id="SSF54626">
    <property type="entry name" value="Chalcone isomerase"/>
    <property type="match status" value="1"/>
</dbReference>
<sequence length="191" mass="21099">MKKLICSVFILFCMFSVTAQAESREIAGVEIPDTITVDGNELKFNGGGIRSKWFMSLYVGSLYLPEETDNPDEVIGGEQPMAITLDIVSGMITSERMTDATIEGFENATSGNMEPIQEDVDAFMKNFEKEIKEGDHFRIAYLPEEGVVVYRNGEKTGTVKGGMDFKQALFAIWLGDSPAQESVKQAMLGKE</sequence>
<dbReference type="RefSeq" id="WP_133735183.1">
    <property type="nucleotide sequence ID" value="NZ_SOAX01000002.1"/>
</dbReference>
<dbReference type="InterPro" id="IPR036298">
    <property type="entry name" value="Chalcone_isomerase_sf"/>
</dbReference>
<dbReference type="Proteomes" id="UP000295830">
    <property type="component" value="Unassembled WGS sequence"/>
</dbReference>
<dbReference type="OrthoDB" id="7277038at2"/>
<evidence type="ECO:0000313" key="4">
    <source>
        <dbReference type="Proteomes" id="UP000295830"/>
    </source>
</evidence>